<dbReference type="GeneID" id="28896408"/>
<gene>
    <name evidence="4" type="ORF">L228DRAFT_240704</name>
</gene>
<evidence type="ECO:0000313" key="5">
    <source>
        <dbReference type="Proteomes" id="UP000076632"/>
    </source>
</evidence>
<dbReference type="STRING" id="1328760.A0A165A9Y8"/>
<evidence type="ECO:0000256" key="1">
    <source>
        <dbReference type="SAM" id="MobiDB-lite"/>
    </source>
</evidence>
<accession>A0A165A9Y8</accession>
<keyword evidence="5" id="KW-1185">Reference proteome</keyword>
<evidence type="ECO:0000313" key="4">
    <source>
        <dbReference type="EMBL" id="KZF20149.1"/>
    </source>
</evidence>
<proteinExistence type="predicted"/>
<protein>
    <recommendedName>
        <fullName evidence="3">DUF1996 domain-containing protein</fullName>
    </recommendedName>
</protein>
<feature type="signal peptide" evidence="2">
    <location>
        <begin position="1"/>
        <end position="22"/>
    </location>
</feature>
<feature type="compositionally biased region" description="Low complexity" evidence="1">
    <location>
        <begin position="360"/>
        <end position="379"/>
    </location>
</feature>
<dbReference type="OrthoDB" id="74764at2759"/>
<dbReference type="RefSeq" id="XP_018185704.1">
    <property type="nucleotide sequence ID" value="XM_018331271.1"/>
</dbReference>
<feature type="chain" id="PRO_5007855211" description="DUF1996 domain-containing protein" evidence="2">
    <location>
        <begin position="23"/>
        <end position="502"/>
    </location>
</feature>
<evidence type="ECO:0000259" key="3">
    <source>
        <dbReference type="Pfam" id="PF09362"/>
    </source>
</evidence>
<feature type="region of interest" description="Disordered" evidence="1">
    <location>
        <begin position="479"/>
        <end position="502"/>
    </location>
</feature>
<dbReference type="Proteomes" id="UP000076632">
    <property type="component" value="Unassembled WGS sequence"/>
</dbReference>
<dbReference type="EMBL" id="KV407463">
    <property type="protein sequence ID" value="KZF20149.1"/>
    <property type="molecule type" value="Genomic_DNA"/>
</dbReference>
<dbReference type="PANTHER" id="PTHR43662">
    <property type="match status" value="1"/>
</dbReference>
<organism evidence="4 5">
    <name type="scientific">Xylona heveae (strain CBS 132557 / TC161)</name>
    <dbReference type="NCBI Taxonomy" id="1328760"/>
    <lineage>
        <taxon>Eukaryota</taxon>
        <taxon>Fungi</taxon>
        <taxon>Dikarya</taxon>
        <taxon>Ascomycota</taxon>
        <taxon>Pezizomycotina</taxon>
        <taxon>Xylonomycetes</taxon>
        <taxon>Xylonales</taxon>
        <taxon>Xylonaceae</taxon>
        <taxon>Xylona</taxon>
    </lineage>
</organism>
<name>A0A165A9Y8_XYLHT</name>
<sequence length="502" mass="53549">MGISPVKLAVSSAALFLSTAEAFWRLPCQARSGVGRLDPLVDPGKPADHVHVIHGGNNFGFDTSYDDLMKSEGTSCEVTQDKSAYWTPALYFQHANGSTEMVEEHGGMLAYYLLYGDNIKAFPAGFRMLAGDTLQRNFTLPVPDPPKSNWKGVDLTQKSLAQKALGFNCLDYSKDPEPSLYRHFLPDKSYLDANCKDGLRLELMFPSCWNGKDLDSSDHKSHMAYPDLVMTGDCPQGYETRLVSLFYETIWSTEAFAGIDGQFLLSNGDPTGYGYHGDFIAGWEPDFLQSAVKQCTNPSGEVSDCPLFNLQDETKAAQYTFSTPQELSSENPFFGENGIPGNVPIQSGPAYATHGTMAPTASASSSSASATSASASSSSQVVPTQSYAAGSSGVVYGATSSAQGIEYMAQASPSSGSTTSAVDTSVTAAAVPSSSGDQMQTTLITKGNTAYEVFIASETVTVTASDATVTATASTAVVTETDGASSRRRRHLHNHQHPHNAF</sequence>
<dbReference type="Pfam" id="PF09362">
    <property type="entry name" value="DUF1996"/>
    <property type="match status" value="1"/>
</dbReference>
<evidence type="ECO:0000256" key="2">
    <source>
        <dbReference type="SAM" id="SignalP"/>
    </source>
</evidence>
<feature type="domain" description="DUF1996" evidence="3">
    <location>
        <begin position="38"/>
        <end position="283"/>
    </location>
</feature>
<dbReference type="OMA" id="ANCKDGI"/>
<keyword evidence="2" id="KW-0732">Signal</keyword>
<dbReference type="PANTHER" id="PTHR43662:SF7">
    <property type="entry name" value="DUF1996 DOMAIN-CONTAINING PROTEIN"/>
    <property type="match status" value="1"/>
</dbReference>
<reference evidence="4 5" key="1">
    <citation type="journal article" date="2016" name="Fungal Biol.">
        <title>The genome of Xylona heveae provides a window into fungal endophytism.</title>
        <authorList>
            <person name="Gazis R."/>
            <person name="Kuo A."/>
            <person name="Riley R."/>
            <person name="LaButti K."/>
            <person name="Lipzen A."/>
            <person name="Lin J."/>
            <person name="Amirebrahimi M."/>
            <person name="Hesse C.N."/>
            <person name="Spatafora J.W."/>
            <person name="Henrissat B."/>
            <person name="Hainaut M."/>
            <person name="Grigoriev I.V."/>
            <person name="Hibbett D.S."/>
        </authorList>
    </citation>
    <scope>NUCLEOTIDE SEQUENCE [LARGE SCALE GENOMIC DNA]</scope>
    <source>
        <strain evidence="4 5">TC161</strain>
    </source>
</reference>
<dbReference type="AlphaFoldDB" id="A0A165A9Y8"/>
<feature type="compositionally biased region" description="Basic residues" evidence="1">
    <location>
        <begin position="486"/>
        <end position="502"/>
    </location>
</feature>
<feature type="region of interest" description="Disordered" evidence="1">
    <location>
        <begin position="347"/>
        <end position="381"/>
    </location>
</feature>
<dbReference type="InterPro" id="IPR018535">
    <property type="entry name" value="DUF1996"/>
</dbReference>
<dbReference type="InParanoid" id="A0A165A9Y8"/>